<evidence type="ECO:0000256" key="1">
    <source>
        <dbReference type="SAM" id="MobiDB-lite"/>
    </source>
</evidence>
<protein>
    <submittedName>
        <fullName evidence="2">Uncharacterized protein</fullName>
    </submittedName>
</protein>
<feature type="region of interest" description="Disordered" evidence="1">
    <location>
        <begin position="1"/>
        <end position="66"/>
    </location>
</feature>
<sequence>MAPIASCRFSLRSQTKGRRGSSVSSAAGGRDGKRFSRVTSFAEQPGWDRGAERFKSQVQPEHACMI</sequence>
<name>A0A4Z2FA48_9TELE</name>
<dbReference type="AlphaFoldDB" id="A0A4Z2FA48"/>
<gene>
    <name evidence="2" type="ORF">EYF80_052050</name>
</gene>
<dbReference type="EMBL" id="SRLO01001442">
    <property type="protein sequence ID" value="TNN37780.1"/>
    <property type="molecule type" value="Genomic_DNA"/>
</dbReference>
<evidence type="ECO:0000313" key="3">
    <source>
        <dbReference type="Proteomes" id="UP000314294"/>
    </source>
</evidence>
<dbReference type="Proteomes" id="UP000314294">
    <property type="component" value="Unassembled WGS sequence"/>
</dbReference>
<reference evidence="2 3" key="1">
    <citation type="submission" date="2019-03" db="EMBL/GenBank/DDBJ databases">
        <title>First draft genome of Liparis tanakae, snailfish: a comprehensive survey of snailfish specific genes.</title>
        <authorList>
            <person name="Kim W."/>
            <person name="Song I."/>
            <person name="Jeong J.-H."/>
            <person name="Kim D."/>
            <person name="Kim S."/>
            <person name="Ryu S."/>
            <person name="Song J.Y."/>
            <person name="Lee S.K."/>
        </authorList>
    </citation>
    <scope>NUCLEOTIDE SEQUENCE [LARGE SCALE GENOMIC DNA]</scope>
    <source>
        <tissue evidence="2">Muscle</tissue>
    </source>
</reference>
<organism evidence="2 3">
    <name type="scientific">Liparis tanakae</name>
    <name type="common">Tanaka's snailfish</name>
    <dbReference type="NCBI Taxonomy" id="230148"/>
    <lineage>
        <taxon>Eukaryota</taxon>
        <taxon>Metazoa</taxon>
        <taxon>Chordata</taxon>
        <taxon>Craniata</taxon>
        <taxon>Vertebrata</taxon>
        <taxon>Euteleostomi</taxon>
        <taxon>Actinopterygii</taxon>
        <taxon>Neopterygii</taxon>
        <taxon>Teleostei</taxon>
        <taxon>Neoteleostei</taxon>
        <taxon>Acanthomorphata</taxon>
        <taxon>Eupercaria</taxon>
        <taxon>Perciformes</taxon>
        <taxon>Cottioidei</taxon>
        <taxon>Cottales</taxon>
        <taxon>Liparidae</taxon>
        <taxon>Liparis</taxon>
    </lineage>
</organism>
<accession>A0A4Z2FA48</accession>
<comment type="caution">
    <text evidence="2">The sequence shown here is derived from an EMBL/GenBank/DDBJ whole genome shotgun (WGS) entry which is preliminary data.</text>
</comment>
<proteinExistence type="predicted"/>
<keyword evidence="3" id="KW-1185">Reference proteome</keyword>
<evidence type="ECO:0000313" key="2">
    <source>
        <dbReference type="EMBL" id="TNN37780.1"/>
    </source>
</evidence>